<sequence length="96" mass="10845">MPKAKKATTPPVKATKASKKDKTGPKRSLSAYMFFSQENREKVKRDNPSATFGELGKLLGEMWKGLSDTQKKPYNDKAAADKQRYELQKAQLKPKK</sequence>
<evidence type="ECO:0000313" key="7">
    <source>
        <dbReference type="EMBL" id="OMH79994.1"/>
    </source>
</evidence>
<dbReference type="InterPro" id="IPR050342">
    <property type="entry name" value="HMGB"/>
</dbReference>
<dbReference type="OrthoDB" id="1919336at2759"/>
<feature type="DNA-binding region" description="HMG box" evidence="4">
    <location>
        <begin position="25"/>
        <end position="93"/>
    </location>
</feature>
<dbReference type="GO" id="GO:0005634">
    <property type="term" value="C:nucleus"/>
    <property type="evidence" value="ECO:0007669"/>
    <property type="project" value="UniProtKB-UniRule"/>
</dbReference>
<keyword evidence="1 4" id="KW-0238">DNA-binding</keyword>
<dbReference type="PRINTS" id="PR00886">
    <property type="entry name" value="HIGHMOBLTY12"/>
</dbReference>
<dbReference type="SUPFAM" id="SSF47095">
    <property type="entry name" value="HMG-box"/>
    <property type="match status" value="1"/>
</dbReference>
<dbReference type="GO" id="GO:0003677">
    <property type="term" value="F:DNA binding"/>
    <property type="evidence" value="ECO:0007669"/>
    <property type="project" value="UniProtKB-UniRule"/>
</dbReference>
<evidence type="ECO:0000313" key="8">
    <source>
        <dbReference type="Proteomes" id="UP000188320"/>
    </source>
</evidence>
<organism evidence="7 8">
    <name type="scientific">Zancudomyces culisetae</name>
    <name type="common">Gut fungus</name>
    <name type="synonym">Smittium culisetae</name>
    <dbReference type="NCBI Taxonomy" id="1213189"/>
    <lineage>
        <taxon>Eukaryota</taxon>
        <taxon>Fungi</taxon>
        <taxon>Fungi incertae sedis</taxon>
        <taxon>Zoopagomycota</taxon>
        <taxon>Kickxellomycotina</taxon>
        <taxon>Harpellomycetes</taxon>
        <taxon>Harpellales</taxon>
        <taxon>Legeriomycetaceae</taxon>
        <taxon>Zancudomyces</taxon>
    </lineage>
</organism>
<evidence type="ECO:0000256" key="3">
    <source>
        <dbReference type="ARBA" id="ARBA00043963"/>
    </source>
</evidence>
<comment type="similarity">
    <text evidence="3">Belongs to the NHP6 family.</text>
</comment>
<dbReference type="AlphaFoldDB" id="A0A1R1PG91"/>
<dbReference type="Gene3D" id="1.10.30.10">
    <property type="entry name" value="High mobility group box domain"/>
    <property type="match status" value="1"/>
</dbReference>
<name>A0A1R1PG91_ZANCU</name>
<dbReference type="SMART" id="SM00398">
    <property type="entry name" value="HMG"/>
    <property type="match status" value="1"/>
</dbReference>
<dbReference type="FunFam" id="1.10.30.10:FF:000016">
    <property type="entry name" value="FACT complex subunit SSRP1"/>
    <property type="match status" value="1"/>
</dbReference>
<dbReference type="PROSITE" id="PS50118">
    <property type="entry name" value="HMG_BOX_2"/>
    <property type="match status" value="1"/>
</dbReference>
<evidence type="ECO:0000256" key="5">
    <source>
        <dbReference type="SAM" id="MobiDB-lite"/>
    </source>
</evidence>
<gene>
    <name evidence="7" type="ORF">AX774_g6575</name>
</gene>
<dbReference type="PANTHER" id="PTHR48112">
    <property type="entry name" value="HIGH MOBILITY GROUP PROTEIN DSP1"/>
    <property type="match status" value="1"/>
</dbReference>
<keyword evidence="2 4" id="KW-0539">Nucleus</keyword>
<dbReference type="Proteomes" id="UP000188320">
    <property type="component" value="Unassembled WGS sequence"/>
</dbReference>
<accession>A0A1R1PG91</accession>
<feature type="region of interest" description="Disordered" evidence="5">
    <location>
        <begin position="1"/>
        <end position="28"/>
    </location>
</feature>
<dbReference type="CDD" id="cd01390">
    <property type="entry name" value="HMG-box_NHP6-like"/>
    <property type="match status" value="1"/>
</dbReference>
<keyword evidence="8" id="KW-1185">Reference proteome</keyword>
<evidence type="ECO:0000256" key="2">
    <source>
        <dbReference type="ARBA" id="ARBA00023242"/>
    </source>
</evidence>
<protein>
    <submittedName>
        <fullName evidence="7">Non-histone chromosomal protein 6</fullName>
    </submittedName>
</protein>
<feature type="compositionally biased region" description="Basic and acidic residues" evidence="5">
    <location>
        <begin position="69"/>
        <end position="87"/>
    </location>
</feature>
<evidence type="ECO:0000256" key="1">
    <source>
        <dbReference type="ARBA" id="ARBA00023125"/>
    </source>
</evidence>
<dbReference type="InterPro" id="IPR036910">
    <property type="entry name" value="HMG_box_dom_sf"/>
</dbReference>
<dbReference type="PANTHER" id="PTHR48112:SF22">
    <property type="entry name" value="MITOCHONDRIAL TRANSCRIPTION FACTOR A, ISOFORM B"/>
    <property type="match status" value="1"/>
</dbReference>
<dbReference type="Pfam" id="PF00505">
    <property type="entry name" value="HMG_box"/>
    <property type="match status" value="1"/>
</dbReference>
<feature type="region of interest" description="Disordered" evidence="5">
    <location>
        <begin position="67"/>
        <end position="96"/>
    </location>
</feature>
<proteinExistence type="inferred from homology"/>
<dbReference type="EMBL" id="LSSK01001333">
    <property type="protein sequence ID" value="OMH79994.1"/>
    <property type="molecule type" value="Genomic_DNA"/>
</dbReference>
<reference evidence="8" key="1">
    <citation type="submission" date="2017-01" db="EMBL/GenBank/DDBJ databases">
        <authorList>
            <person name="Wang Y."/>
            <person name="White M."/>
            <person name="Kvist S."/>
            <person name="Moncalvo J.-M."/>
        </authorList>
    </citation>
    <scope>NUCLEOTIDE SEQUENCE [LARGE SCALE GENOMIC DNA]</scope>
    <source>
        <strain evidence="8">COL-18-3</strain>
    </source>
</reference>
<feature type="domain" description="HMG box" evidence="6">
    <location>
        <begin position="25"/>
        <end position="93"/>
    </location>
</feature>
<dbReference type="InterPro" id="IPR009071">
    <property type="entry name" value="HMG_box_dom"/>
</dbReference>
<evidence type="ECO:0000259" key="6">
    <source>
        <dbReference type="PROSITE" id="PS50118"/>
    </source>
</evidence>
<evidence type="ECO:0000256" key="4">
    <source>
        <dbReference type="PROSITE-ProRule" id="PRU00267"/>
    </source>
</evidence>
<comment type="caution">
    <text evidence="7">The sequence shown here is derived from an EMBL/GenBank/DDBJ whole genome shotgun (WGS) entry which is preliminary data.</text>
</comment>